<dbReference type="RefSeq" id="WP_086069357.1">
    <property type="nucleotide sequence ID" value="NZ_KY623659.1"/>
</dbReference>
<organism evidence="1">
    <name type="scientific">Alcaligenes faecalis</name>
    <dbReference type="NCBI Taxonomy" id="511"/>
    <lineage>
        <taxon>Bacteria</taxon>
        <taxon>Pseudomonadati</taxon>
        <taxon>Pseudomonadota</taxon>
        <taxon>Betaproteobacteria</taxon>
        <taxon>Burkholderiales</taxon>
        <taxon>Alcaligenaceae</taxon>
        <taxon>Alcaligenes</taxon>
    </lineage>
</organism>
<sequence>MTNAAVAAIQYALEPTTDEGMAFLDAWNQGDFDVCRSAWPDAPKTCYIGADPLLPETMEFMEAERNHREQALLWCKFLKVADFSPAEDFKRNFWRGVVNLPADGYATLADAVQDAVDNDWPQRTGT</sequence>
<accession>A0A1Z3ML03</accession>
<name>A0A1Z3ML03_ALCFA</name>
<dbReference type="EMBL" id="KY623659">
    <property type="protein sequence ID" value="ASD48463.1"/>
    <property type="molecule type" value="Genomic_DNA"/>
</dbReference>
<reference evidence="1" key="1">
    <citation type="submission" date="2017-02" db="EMBL/GenBank/DDBJ databases">
        <title>Emergence of VIM metallo-beta-lactamase producing Alcaligenes faecalis in GAZA, Palestine.</title>
        <authorList>
            <person name="Al Laham N."/>
            <person name="Chavda K."/>
            <person name="Cienfuegos V."/>
            <person name="Kreiswirth B."/>
            <person name="Chen L."/>
        </authorList>
    </citation>
    <scope>NUCLEOTIDE SEQUENCE</scope>
    <source>
        <strain evidence="1">GZAF1</strain>
        <plasmid evidence="1">pGZAF1_VIM</plasmid>
    </source>
</reference>
<keyword evidence="1" id="KW-0614">Plasmid</keyword>
<dbReference type="AlphaFoldDB" id="A0A1Z3ML03"/>
<evidence type="ECO:0000313" key="1">
    <source>
        <dbReference type="EMBL" id="ASD48463.1"/>
    </source>
</evidence>
<proteinExistence type="predicted"/>
<geneLocation type="plasmid" evidence="1">
    <name>pGZAF1_VIM</name>
</geneLocation>
<protein>
    <submittedName>
        <fullName evidence="1">Uncharacterized protein</fullName>
    </submittedName>
</protein>